<feature type="region of interest" description="Disordered" evidence="1">
    <location>
        <begin position="18"/>
        <end position="98"/>
    </location>
</feature>
<keyword evidence="3" id="KW-1185">Reference proteome</keyword>
<sequence>MKAGRDIELSAAMETAQWTRPDFIPEERGRRAEERVAEVRGGEIRSGGAGRRSGGDGGGGGIQSADPAGRGRPLEGRGATWQVKRSQQGARHPPPRIPLCANPTFCFAPTAIASPPALAAPRLGRPTELARQYRPNQGSDCSCLGVATRLLFSSSAHPQSTRDATAENQKELP</sequence>
<protein>
    <submittedName>
        <fullName evidence="2">Uncharacterized protein</fullName>
    </submittedName>
</protein>
<proteinExistence type="predicted"/>
<dbReference type="EMBL" id="MU001700">
    <property type="protein sequence ID" value="KAF2453089.1"/>
    <property type="molecule type" value="Genomic_DNA"/>
</dbReference>
<dbReference type="Proteomes" id="UP000799766">
    <property type="component" value="Unassembled WGS sequence"/>
</dbReference>
<reference evidence="2" key="1">
    <citation type="journal article" date="2020" name="Stud. Mycol.">
        <title>101 Dothideomycetes genomes: a test case for predicting lifestyles and emergence of pathogens.</title>
        <authorList>
            <person name="Haridas S."/>
            <person name="Albert R."/>
            <person name="Binder M."/>
            <person name="Bloem J."/>
            <person name="Labutti K."/>
            <person name="Salamov A."/>
            <person name="Andreopoulos B."/>
            <person name="Baker S."/>
            <person name="Barry K."/>
            <person name="Bills G."/>
            <person name="Bluhm B."/>
            <person name="Cannon C."/>
            <person name="Castanera R."/>
            <person name="Culley D."/>
            <person name="Daum C."/>
            <person name="Ezra D."/>
            <person name="Gonzalez J."/>
            <person name="Henrissat B."/>
            <person name="Kuo A."/>
            <person name="Liang C."/>
            <person name="Lipzen A."/>
            <person name="Lutzoni F."/>
            <person name="Magnuson J."/>
            <person name="Mondo S."/>
            <person name="Nolan M."/>
            <person name="Ohm R."/>
            <person name="Pangilinan J."/>
            <person name="Park H.-J."/>
            <person name="Ramirez L."/>
            <person name="Alfaro M."/>
            <person name="Sun H."/>
            <person name="Tritt A."/>
            <person name="Yoshinaga Y."/>
            <person name="Zwiers L.-H."/>
            <person name="Turgeon B."/>
            <person name="Goodwin S."/>
            <person name="Spatafora J."/>
            <person name="Crous P."/>
            <person name="Grigoriev I."/>
        </authorList>
    </citation>
    <scope>NUCLEOTIDE SEQUENCE</scope>
    <source>
        <strain evidence="2">ATCC 16933</strain>
    </source>
</reference>
<gene>
    <name evidence="2" type="ORF">BDY21DRAFT_146616</name>
</gene>
<evidence type="ECO:0000313" key="2">
    <source>
        <dbReference type="EMBL" id="KAF2453089.1"/>
    </source>
</evidence>
<accession>A0A6A6NN68</accession>
<name>A0A6A6NN68_9PEZI</name>
<evidence type="ECO:0000313" key="3">
    <source>
        <dbReference type="Proteomes" id="UP000799766"/>
    </source>
</evidence>
<feature type="region of interest" description="Disordered" evidence="1">
    <location>
        <begin position="154"/>
        <end position="173"/>
    </location>
</feature>
<feature type="compositionally biased region" description="Polar residues" evidence="1">
    <location>
        <begin position="154"/>
        <end position="163"/>
    </location>
</feature>
<dbReference type="AlphaFoldDB" id="A0A6A6NN68"/>
<evidence type="ECO:0000256" key="1">
    <source>
        <dbReference type="SAM" id="MobiDB-lite"/>
    </source>
</evidence>
<feature type="compositionally biased region" description="Gly residues" evidence="1">
    <location>
        <begin position="44"/>
        <end position="62"/>
    </location>
</feature>
<organism evidence="2 3">
    <name type="scientific">Lineolata rhizophorae</name>
    <dbReference type="NCBI Taxonomy" id="578093"/>
    <lineage>
        <taxon>Eukaryota</taxon>
        <taxon>Fungi</taxon>
        <taxon>Dikarya</taxon>
        <taxon>Ascomycota</taxon>
        <taxon>Pezizomycotina</taxon>
        <taxon>Dothideomycetes</taxon>
        <taxon>Dothideomycetes incertae sedis</taxon>
        <taxon>Lineolatales</taxon>
        <taxon>Lineolataceae</taxon>
        <taxon>Lineolata</taxon>
    </lineage>
</organism>
<feature type="compositionally biased region" description="Basic and acidic residues" evidence="1">
    <location>
        <begin position="164"/>
        <end position="173"/>
    </location>
</feature>
<feature type="compositionally biased region" description="Basic and acidic residues" evidence="1">
    <location>
        <begin position="23"/>
        <end position="43"/>
    </location>
</feature>